<sequence>MVDQLALNLRLRAETTLAAYLPAPDQLEIPSTVRALVAGEAGVPQLYLWGGPGTGKTHLAQAACHEAGARGLSAAYLPLGELVSMGPAVLEGLSSVRLLAVDDLDRVWREPKWQRALFGLINEVREHDGRLLLAAGVRPDEERVSMPDLRSRLLWGAVFHLRPLDEGRLRRMLQLGARSRGFPLGEPETEYLLRHAARDPGSLMRLLDRLDAASLKARRRVTVPLIRAVLDQP</sequence>
<dbReference type="Gene3D" id="1.10.8.60">
    <property type="match status" value="1"/>
</dbReference>
<evidence type="ECO:0000259" key="2">
    <source>
        <dbReference type="Pfam" id="PF22688"/>
    </source>
</evidence>
<dbReference type="Proteomes" id="UP000029273">
    <property type="component" value="Unassembled WGS sequence"/>
</dbReference>
<dbReference type="Pfam" id="PF00004">
    <property type="entry name" value="AAA"/>
    <property type="match status" value="1"/>
</dbReference>
<dbReference type="InterPro" id="IPR055199">
    <property type="entry name" value="Hda_lid"/>
</dbReference>
<dbReference type="EMBL" id="JQSG02000002">
    <property type="protein sequence ID" value="OBS09941.1"/>
    <property type="molecule type" value="Genomic_DNA"/>
</dbReference>
<dbReference type="CDD" id="cd00009">
    <property type="entry name" value="AAA"/>
    <property type="match status" value="1"/>
</dbReference>
<organism evidence="3 4">
    <name type="scientific">Acidihalobacter prosperus</name>
    <dbReference type="NCBI Taxonomy" id="160660"/>
    <lineage>
        <taxon>Bacteria</taxon>
        <taxon>Pseudomonadati</taxon>
        <taxon>Pseudomonadota</taxon>
        <taxon>Gammaproteobacteria</taxon>
        <taxon>Chromatiales</taxon>
        <taxon>Ectothiorhodospiraceae</taxon>
        <taxon>Acidihalobacter</taxon>
    </lineage>
</organism>
<feature type="domain" description="Hda lid" evidence="2">
    <location>
        <begin position="170"/>
        <end position="230"/>
    </location>
</feature>
<proteinExistence type="predicted"/>
<dbReference type="PANTHER" id="PTHR30050:SF5">
    <property type="entry name" value="DNAA REGULATORY INACTIVATOR HDA"/>
    <property type="match status" value="1"/>
</dbReference>
<dbReference type="InterPro" id="IPR027417">
    <property type="entry name" value="P-loop_NTPase"/>
</dbReference>
<evidence type="ECO:0000313" key="4">
    <source>
        <dbReference type="Proteomes" id="UP000029273"/>
    </source>
</evidence>
<dbReference type="NCBIfam" id="TIGR03420">
    <property type="entry name" value="DnaA_homol_Hda"/>
    <property type="match status" value="1"/>
</dbReference>
<dbReference type="Pfam" id="PF22688">
    <property type="entry name" value="Hda_lid"/>
    <property type="match status" value="1"/>
</dbReference>
<dbReference type="Gene3D" id="3.40.50.300">
    <property type="entry name" value="P-loop containing nucleotide triphosphate hydrolases"/>
    <property type="match status" value="1"/>
</dbReference>
<dbReference type="SUPFAM" id="SSF52540">
    <property type="entry name" value="P-loop containing nucleoside triphosphate hydrolases"/>
    <property type="match status" value="1"/>
</dbReference>
<dbReference type="InterPro" id="IPR003959">
    <property type="entry name" value="ATPase_AAA_core"/>
</dbReference>
<dbReference type="GO" id="GO:0032297">
    <property type="term" value="P:negative regulation of DNA-templated DNA replication initiation"/>
    <property type="evidence" value="ECO:0007669"/>
    <property type="project" value="InterPro"/>
</dbReference>
<protein>
    <submittedName>
        <fullName evidence="3">DnaA regulatory inactivator Hda</fullName>
    </submittedName>
</protein>
<name>A0A1A6C5U2_9GAMM</name>
<evidence type="ECO:0000313" key="3">
    <source>
        <dbReference type="EMBL" id="OBS09941.1"/>
    </source>
</evidence>
<gene>
    <name evidence="3" type="ORF">Thpro_020991</name>
</gene>
<dbReference type="GO" id="GO:0005524">
    <property type="term" value="F:ATP binding"/>
    <property type="evidence" value="ECO:0007669"/>
    <property type="project" value="InterPro"/>
</dbReference>
<dbReference type="GO" id="GO:0016887">
    <property type="term" value="F:ATP hydrolysis activity"/>
    <property type="evidence" value="ECO:0007669"/>
    <property type="project" value="InterPro"/>
</dbReference>
<dbReference type="RefSeq" id="WP_052064295.1">
    <property type="nucleotide sequence ID" value="NZ_JQSG02000002.1"/>
</dbReference>
<accession>A0A1A6C5U2</accession>
<evidence type="ECO:0000259" key="1">
    <source>
        <dbReference type="Pfam" id="PF00004"/>
    </source>
</evidence>
<reference evidence="3 4" key="1">
    <citation type="journal article" date="2014" name="Genome Announc.">
        <title>Draft Genome Sequence of the Iron-Oxidizing, Acidophilic, and Halotolerant 'Thiobacillus prosperus' Type Strain DSM 5130.</title>
        <authorList>
            <person name="Ossandon F.J."/>
            <person name="Cardenas J.P."/>
            <person name="Corbett M."/>
            <person name="Quatrini R."/>
            <person name="Holmes D.S."/>
            <person name="Watkin E."/>
        </authorList>
    </citation>
    <scope>NUCLEOTIDE SEQUENCE [LARGE SCALE GENOMIC DNA]</scope>
    <source>
        <strain evidence="3 4">DSM 5130</strain>
    </source>
</reference>
<dbReference type="GO" id="GO:0006270">
    <property type="term" value="P:DNA replication initiation"/>
    <property type="evidence" value="ECO:0007669"/>
    <property type="project" value="TreeGrafter"/>
</dbReference>
<feature type="domain" description="ATPase AAA-type core" evidence="1">
    <location>
        <begin position="46"/>
        <end position="141"/>
    </location>
</feature>
<comment type="caution">
    <text evidence="3">The sequence shown here is derived from an EMBL/GenBank/DDBJ whole genome shotgun (WGS) entry which is preliminary data.</text>
</comment>
<dbReference type="AlphaFoldDB" id="A0A1A6C5U2"/>
<keyword evidence="4" id="KW-1185">Reference proteome</keyword>
<dbReference type="InterPro" id="IPR017788">
    <property type="entry name" value="Hda"/>
</dbReference>
<dbReference type="OrthoDB" id="9784878at2"/>
<dbReference type="PANTHER" id="PTHR30050">
    <property type="entry name" value="CHROMOSOMAL REPLICATION INITIATOR PROTEIN DNAA"/>
    <property type="match status" value="1"/>
</dbReference>